<organism evidence="3 4">
    <name type="scientific">Antrihabitans stalactiti</name>
    <dbReference type="NCBI Taxonomy" id="2584121"/>
    <lineage>
        <taxon>Bacteria</taxon>
        <taxon>Bacillati</taxon>
        <taxon>Actinomycetota</taxon>
        <taxon>Actinomycetes</taxon>
        <taxon>Mycobacteriales</taxon>
        <taxon>Nocardiaceae</taxon>
        <taxon>Antrihabitans</taxon>
    </lineage>
</organism>
<dbReference type="EMBL" id="VCQU01000007">
    <property type="protein sequence ID" value="NMN97437.1"/>
    <property type="molecule type" value="Genomic_DNA"/>
</dbReference>
<dbReference type="GO" id="GO:0005576">
    <property type="term" value="C:extracellular region"/>
    <property type="evidence" value="ECO:0007669"/>
    <property type="project" value="TreeGrafter"/>
</dbReference>
<dbReference type="Pfam" id="PF02470">
    <property type="entry name" value="MlaD"/>
    <property type="match status" value="1"/>
</dbReference>
<comment type="caution">
    <text evidence="3">The sequence shown here is derived from an EMBL/GenBank/DDBJ whole genome shotgun (WGS) entry which is preliminary data.</text>
</comment>
<evidence type="ECO:0000313" key="3">
    <source>
        <dbReference type="EMBL" id="NMN97437.1"/>
    </source>
</evidence>
<evidence type="ECO:0000256" key="1">
    <source>
        <dbReference type="SAM" id="SignalP"/>
    </source>
</evidence>
<proteinExistence type="predicted"/>
<dbReference type="PANTHER" id="PTHR33371">
    <property type="entry name" value="INTERMEMBRANE PHOSPHOLIPID TRANSPORT SYSTEM BINDING PROTEIN MLAD-RELATED"/>
    <property type="match status" value="1"/>
</dbReference>
<feature type="chain" id="PRO_5032942624" evidence="1">
    <location>
        <begin position="25"/>
        <end position="343"/>
    </location>
</feature>
<feature type="domain" description="Mce/MlaD" evidence="2">
    <location>
        <begin position="40"/>
        <end position="115"/>
    </location>
</feature>
<reference evidence="3 4" key="1">
    <citation type="submission" date="2019-05" db="EMBL/GenBank/DDBJ databases">
        <authorList>
            <person name="Lee S.D."/>
        </authorList>
    </citation>
    <scope>NUCLEOTIDE SEQUENCE [LARGE SCALE GENOMIC DNA]</scope>
    <source>
        <strain evidence="3 4">YC2-7</strain>
    </source>
</reference>
<sequence>MNRAVWLRSIVGLAAVALVAGCSADPTDIPIPGTYVAGEKYSVSIEFASVLQLPAKAKVVVDGVGVGVLTGVELKNQLAVATIDLQSQVQLPVDTTAELRQSTILGDIYISLQPPKNSPGPFLADGDVIPERQTIPANNVENVLRSLSTLVTGSSFATLTDLVNTANRAFPDAAEFERIRKAGVTALHDLSANTDALDRILDTAATISNTLVANRSDVDRVLADGPARFGAVAEVSLDIVDLILDIGYLTRHVGDLLVPIEGDLHDIISVATPLLRAVSRADITVRENVDSAIGLFRDRLIPFLNAGSPNVRIHWIDPGNGRQDSTQYVDNLIATLRSIGMLR</sequence>
<dbReference type="InterPro" id="IPR052336">
    <property type="entry name" value="MlaD_Phospholipid_Transporter"/>
</dbReference>
<protein>
    <submittedName>
        <fullName evidence="3">MCE family protein</fullName>
    </submittedName>
</protein>
<evidence type="ECO:0000313" key="4">
    <source>
        <dbReference type="Proteomes" id="UP000535543"/>
    </source>
</evidence>
<name>A0A848KP71_9NOCA</name>
<dbReference type="PROSITE" id="PS51257">
    <property type="entry name" value="PROKAR_LIPOPROTEIN"/>
    <property type="match status" value="1"/>
</dbReference>
<dbReference type="PANTHER" id="PTHR33371:SF15">
    <property type="entry name" value="LIPOPROTEIN LPRN"/>
    <property type="match status" value="1"/>
</dbReference>
<dbReference type="Proteomes" id="UP000535543">
    <property type="component" value="Unassembled WGS sequence"/>
</dbReference>
<keyword evidence="1" id="KW-0732">Signal</keyword>
<keyword evidence="4" id="KW-1185">Reference proteome</keyword>
<dbReference type="RefSeq" id="WP_169590302.1">
    <property type="nucleotide sequence ID" value="NZ_VCQU01000007.1"/>
</dbReference>
<evidence type="ECO:0000259" key="2">
    <source>
        <dbReference type="Pfam" id="PF02470"/>
    </source>
</evidence>
<dbReference type="InterPro" id="IPR003399">
    <property type="entry name" value="Mce/MlaD"/>
</dbReference>
<gene>
    <name evidence="3" type="ORF">FGL95_20580</name>
</gene>
<dbReference type="AlphaFoldDB" id="A0A848KP71"/>
<reference evidence="3 4" key="2">
    <citation type="submission" date="2020-06" db="EMBL/GenBank/DDBJ databases">
        <title>Antribacter stalactiti gen. nov., sp. nov., a new member of the family Nacardiaceae isolated from a cave.</title>
        <authorList>
            <person name="Kim I.S."/>
        </authorList>
    </citation>
    <scope>NUCLEOTIDE SEQUENCE [LARGE SCALE GENOMIC DNA]</scope>
    <source>
        <strain evidence="3 4">YC2-7</strain>
    </source>
</reference>
<feature type="signal peptide" evidence="1">
    <location>
        <begin position="1"/>
        <end position="24"/>
    </location>
</feature>
<accession>A0A848KP71</accession>